<accession>A0AAE0MFH3</accession>
<evidence type="ECO:0000313" key="3">
    <source>
        <dbReference type="Proteomes" id="UP001283341"/>
    </source>
</evidence>
<proteinExistence type="predicted"/>
<gene>
    <name evidence="2" type="ORF">B0H66DRAFT_71418</name>
</gene>
<name>A0AAE0MFH3_9PEZI</name>
<feature type="region of interest" description="Disordered" evidence="1">
    <location>
        <begin position="119"/>
        <end position="149"/>
    </location>
</feature>
<reference evidence="2" key="2">
    <citation type="submission" date="2023-06" db="EMBL/GenBank/DDBJ databases">
        <authorList>
            <consortium name="Lawrence Berkeley National Laboratory"/>
            <person name="Haridas S."/>
            <person name="Hensen N."/>
            <person name="Bonometti L."/>
            <person name="Westerberg I."/>
            <person name="Brannstrom I.O."/>
            <person name="Guillou S."/>
            <person name="Cros-Aarteil S."/>
            <person name="Calhoun S."/>
            <person name="Kuo A."/>
            <person name="Mondo S."/>
            <person name="Pangilinan J."/>
            <person name="Riley R."/>
            <person name="Labutti K."/>
            <person name="Andreopoulos B."/>
            <person name="Lipzen A."/>
            <person name="Chen C."/>
            <person name="Yanf M."/>
            <person name="Daum C."/>
            <person name="Ng V."/>
            <person name="Clum A."/>
            <person name="Steindorff A."/>
            <person name="Ohm R."/>
            <person name="Martin F."/>
            <person name="Silar P."/>
            <person name="Natvig D."/>
            <person name="Lalanne C."/>
            <person name="Gautier V."/>
            <person name="Ament-Velasquez S.L."/>
            <person name="Kruys A."/>
            <person name="Hutchinson M.I."/>
            <person name="Powell A.J."/>
            <person name="Barry K."/>
            <person name="Miller A.N."/>
            <person name="Grigoriev I.V."/>
            <person name="Debuchy R."/>
            <person name="Gladieux P."/>
            <person name="Thoren M.H."/>
            <person name="Johannesson H."/>
        </authorList>
    </citation>
    <scope>NUCLEOTIDE SEQUENCE</scope>
    <source>
        <strain evidence="2">CBS 118394</strain>
    </source>
</reference>
<evidence type="ECO:0000256" key="1">
    <source>
        <dbReference type="SAM" id="MobiDB-lite"/>
    </source>
</evidence>
<evidence type="ECO:0000313" key="2">
    <source>
        <dbReference type="EMBL" id="KAK3330661.1"/>
    </source>
</evidence>
<keyword evidence="3" id="KW-1185">Reference proteome</keyword>
<reference evidence="2" key="1">
    <citation type="journal article" date="2023" name="Mol. Phylogenet. Evol.">
        <title>Genome-scale phylogeny and comparative genomics of the fungal order Sordariales.</title>
        <authorList>
            <person name="Hensen N."/>
            <person name="Bonometti L."/>
            <person name="Westerberg I."/>
            <person name="Brannstrom I.O."/>
            <person name="Guillou S."/>
            <person name="Cros-Aarteil S."/>
            <person name="Calhoun S."/>
            <person name="Haridas S."/>
            <person name="Kuo A."/>
            <person name="Mondo S."/>
            <person name="Pangilinan J."/>
            <person name="Riley R."/>
            <person name="LaButti K."/>
            <person name="Andreopoulos B."/>
            <person name="Lipzen A."/>
            <person name="Chen C."/>
            <person name="Yan M."/>
            <person name="Daum C."/>
            <person name="Ng V."/>
            <person name="Clum A."/>
            <person name="Steindorff A."/>
            <person name="Ohm R.A."/>
            <person name="Martin F."/>
            <person name="Silar P."/>
            <person name="Natvig D.O."/>
            <person name="Lalanne C."/>
            <person name="Gautier V."/>
            <person name="Ament-Velasquez S.L."/>
            <person name="Kruys A."/>
            <person name="Hutchinson M.I."/>
            <person name="Powell A.J."/>
            <person name="Barry K."/>
            <person name="Miller A.N."/>
            <person name="Grigoriev I.V."/>
            <person name="Debuchy R."/>
            <person name="Gladieux P."/>
            <person name="Hiltunen Thoren M."/>
            <person name="Johannesson H."/>
        </authorList>
    </citation>
    <scope>NUCLEOTIDE SEQUENCE</scope>
    <source>
        <strain evidence="2">CBS 118394</strain>
    </source>
</reference>
<organism evidence="2 3">
    <name type="scientific">Apodospora peruviana</name>
    <dbReference type="NCBI Taxonomy" id="516989"/>
    <lineage>
        <taxon>Eukaryota</taxon>
        <taxon>Fungi</taxon>
        <taxon>Dikarya</taxon>
        <taxon>Ascomycota</taxon>
        <taxon>Pezizomycotina</taxon>
        <taxon>Sordariomycetes</taxon>
        <taxon>Sordariomycetidae</taxon>
        <taxon>Sordariales</taxon>
        <taxon>Lasiosphaeriaceae</taxon>
        <taxon>Apodospora</taxon>
    </lineage>
</organism>
<comment type="caution">
    <text evidence="2">The sequence shown here is derived from an EMBL/GenBank/DDBJ whole genome shotgun (WGS) entry which is preliminary data.</text>
</comment>
<sequence length="149" mass="17363">MGAVRRLFSAWVPLCEGWPPVPAYKALRLFQKGPRPLGCTPFEEIPEPEQDFYHREIDLERHETATCDNTRPQHENLAFEQHLWSGDHEQPASFGSVASFIDFQIPRIAEYPRHFLRTCSRPAQPSPQPRGYLPSRQPRRPPPSHEFRH</sequence>
<dbReference type="AlphaFoldDB" id="A0AAE0MFH3"/>
<protein>
    <submittedName>
        <fullName evidence="2">Uncharacterized protein</fullName>
    </submittedName>
</protein>
<dbReference type="Proteomes" id="UP001283341">
    <property type="component" value="Unassembled WGS sequence"/>
</dbReference>
<dbReference type="EMBL" id="JAUEDM010000001">
    <property type="protein sequence ID" value="KAK3330661.1"/>
    <property type="molecule type" value="Genomic_DNA"/>
</dbReference>